<dbReference type="SUPFAM" id="SSF47598">
    <property type="entry name" value="Ribbon-helix-helix"/>
    <property type="match status" value="1"/>
</dbReference>
<reference evidence="2" key="1">
    <citation type="submission" date="2017-06" db="EMBL/GenBank/DDBJ databases">
        <title>FDA dAtabase for Regulatory Grade micrObial Sequences (FDA-ARGOS): Supporting development and validation of Infectious Disease Dx tests.</title>
        <authorList>
            <person name="Goldberg B."/>
            <person name="Campos J."/>
            <person name="Tallon L."/>
            <person name="Sadzewicz L."/>
            <person name="Sengamalay N."/>
            <person name="Ott S."/>
            <person name="Godinez A."/>
            <person name="Nagaraj S."/>
            <person name="Vavikolanu K."/>
            <person name="Nadendla S."/>
            <person name="George J."/>
            <person name="Geyer C."/>
            <person name="Sichtig H."/>
        </authorList>
    </citation>
    <scope>NUCLEOTIDE SEQUENCE [LARGE SCALE GENOMIC DNA]</scope>
    <source>
        <strain evidence="2">FDAARGOS_285</strain>
        <plasmid evidence="2">unnamed1</plasmid>
    </source>
</reference>
<proteinExistence type="predicted"/>
<dbReference type="EMBL" id="CP022047">
    <property type="protein sequence ID" value="ASE35674.1"/>
    <property type="molecule type" value="Genomic_DNA"/>
</dbReference>
<protein>
    <submittedName>
        <fullName evidence="1">Uncharacterized protein</fullName>
    </submittedName>
</protein>
<sequence>MKTYTIKNINSTLLSSLEEDAKSRNISINELIKKVLEDYIEDKTFGKTERAFMTRLSQHDKLLIETNQNILFILEHVSSFTEKLEMVMDLPLDEIEVNHHE</sequence>
<dbReference type="RefSeq" id="WP_088592766.1">
    <property type="nucleotide sequence ID" value="NZ_CP022047.2"/>
</dbReference>
<evidence type="ECO:0000313" key="1">
    <source>
        <dbReference type="EMBL" id="ASE35674.1"/>
    </source>
</evidence>
<geneLocation type="plasmid" evidence="1 2">
    <name>unnamed1</name>
</geneLocation>
<gene>
    <name evidence="1" type="ORF">CEP64_13720</name>
</gene>
<evidence type="ECO:0000313" key="2">
    <source>
        <dbReference type="Proteomes" id="UP000197058"/>
    </source>
</evidence>
<dbReference type="AlphaFoldDB" id="A0AAI8GV28"/>
<accession>A0AAI8GV28</accession>
<keyword evidence="1" id="KW-0614">Plasmid</keyword>
<dbReference type="Proteomes" id="UP000197058">
    <property type="component" value="Plasmid unnamed1"/>
</dbReference>
<dbReference type="KEGG" id="sscu:CEP64_13720"/>
<dbReference type="GO" id="GO:0006355">
    <property type="term" value="P:regulation of DNA-templated transcription"/>
    <property type="evidence" value="ECO:0007669"/>
    <property type="project" value="InterPro"/>
</dbReference>
<organism evidence="1 2">
    <name type="scientific">Mammaliicoccus sciuri</name>
    <name type="common">Staphylococcus sciuri</name>
    <dbReference type="NCBI Taxonomy" id="1296"/>
    <lineage>
        <taxon>Bacteria</taxon>
        <taxon>Bacillati</taxon>
        <taxon>Bacillota</taxon>
        <taxon>Bacilli</taxon>
        <taxon>Bacillales</taxon>
        <taxon>Staphylococcaceae</taxon>
        <taxon>Mammaliicoccus</taxon>
    </lineage>
</organism>
<dbReference type="InterPro" id="IPR010985">
    <property type="entry name" value="Ribbon_hlx_hlx"/>
</dbReference>
<name>A0AAI8GV28_MAMSC</name>